<dbReference type="InterPro" id="IPR050563">
    <property type="entry name" value="4-hydroxybenzoyl-CoA_TE"/>
</dbReference>
<dbReference type="Gene3D" id="3.10.129.10">
    <property type="entry name" value="Hotdog Thioesterase"/>
    <property type="match status" value="1"/>
</dbReference>
<comment type="similarity">
    <text evidence="1">Belongs to the 4-hydroxybenzoyl-CoA thioesterase family.</text>
</comment>
<dbReference type="Proteomes" id="UP000182829">
    <property type="component" value="Unassembled WGS sequence"/>
</dbReference>
<protein>
    <submittedName>
        <fullName evidence="3">Acyl-CoA thioester hydrolase</fullName>
    </submittedName>
</protein>
<name>A0A1I3Q9U8_9EURY</name>
<evidence type="ECO:0000313" key="4">
    <source>
        <dbReference type="Proteomes" id="UP000182829"/>
    </source>
</evidence>
<evidence type="ECO:0000256" key="1">
    <source>
        <dbReference type="ARBA" id="ARBA00005953"/>
    </source>
</evidence>
<accession>A0A1I3Q9U8</accession>
<proteinExistence type="inferred from homology"/>
<dbReference type="EMBL" id="FORO01000021">
    <property type="protein sequence ID" value="SFJ30435.1"/>
    <property type="molecule type" value="Genomic_DNA"/>
</dbReference>
<dbReference type="OMA" id="TIYEEIH"/>
<dbReference type="PANTHER" id="PTHR31793:SF27">
    <property type="entry name" value="NOVEL THIOESTERASE SUPERFAMILY DOMAIN AND SAPOSIN A-TYPE DOMAIN CONTAINING PROTEIN (0610012H03RIK)"/>
    <property type="match status" value="1"/>
</dbReference>
<dbReference type="PANTHER" id="PTHR31793">
    <property type="entry name" value="4-HYDROXYBENZOYL-COA THIOESTERASE FAMILY MEMBER"/>
    <property type="match status" value="1"/>
</dbReference>
<dbReference type="InterPro" id="IPR029069">
    <property type="entry name" value="HotDog_dom_sf"/>
</dbReference>
<keyword evidence="2 3" id="KW-0378">Hydrolase</keyword>
<dbReference type="CDD" id="cd00586">
    <property type="entry name" value="4HBT"/>
    <property type="match status" value="1"/>
</dbReference>
<gene>
    <name evidence="3" type="ORF">SAMN05443661_12128</name>
</gene>
<reference evidence="3 4" key="1">
    <citation type="submission" date="2016-10" db="EMBL/GenBank/DDBJ databases">
        <authorList>
            <person name="de Groot N.N."/>
        </authorList>
    </citation>
    <scope>NUCLEOTIDE SEQUENCE [LARGE SCALE GENOMIC DNA]</scope>
    <source>
        <strain evidence="3 4">SP2</strain>
    </source>
</reference>
<dbReference type="AlphaFoldDB" id="A0A1I3Q9U8"/>
<evidence type="ECO:0000256" key="2">
    <source>
        <dbReference type="ARBA" id="ARBA00022801"/>
    </source>
</evidence>
<evidence type="ECO:0000313" key="3">
    <source>
        <dbReference type="EMBL" id="SFJ30435.1"/>
    </source>
</evidence>
<organism evidence="3 4">
    <name type="scientific">Natronobacterium gregoryi</name>
    <dbReference type="NCBI Taxonomy" id="44930"/>
    <lineage>
        <taxon>Archaea</taxon>
        <taxon>Methanobacteriati</taxon>
        <taxon>Methanobacteriota</taxon>
        <taxon>Stenosarchaea group</taxon>
        <taxon>Halobacteria</taxon>
        <taxon>Halobacteriales</taxon>
        <taxon>Natrialbaceae</taxon>
        <taxon>Natronobacterium</taxon>
    </lineage>
</organism>
<dbReference type="Pfam" id="PF13279">
    <property type="entry name" value="4HBT_2"/>
    <property type="match status" value="1"/>
</dbReference>
<dbReference type="GO" id="GO:0047617">
    <property type="term" value="F:fatty acyl-CoA hydrolase activity"/>
    <property type="evidence" value="ECO:0007669"/>
    <property type="project" value="TreeGrafter"/>
</dbReference>
<dbReference type="SUPFAM" id="SSF54637">
    <property type="entry name" value="Thioesterase/thiol ester dehydrase-isomerase"/>
    <property type="match status" value="1"/>
</dbReference>
<sequence>MTLERENDSHTAVDSVLPAMTDDGYEAEVDVDVRLRDIDFMGHVNNATYATYLEQARKAYFRDVLDVSLVEVGTVLVNLEIDYARPIEADDDVTVAVRAPELGESSLPLEYEIRADGEQAATARTVQVVRDGEAGTSQSLPAEWRERIERNWN</sequence>